<dbReference type="Proteomes" id="UP000033750">
    <property type="component" value="Unassembled WGS sequence"/>
</dbReference>
<dbReference type="InterPro" id="IPR054784">
    <property type="entry name" value="HpyAIV-type_restriction_enz"/>
</dbReference>
<organism evidence="1 2">
    <name type="scientific">Mycoplasmopsis meleagridis ATCC 25294</name>
    <dbReference type="NCBI Taxonomy" id="1264554"/>
    <lineage>
        <taxon>Bacteria</taxon>
        <taxon>Bacillati</taxon>
        <taxon>Mycoplasmatota</taxon>
        <taxon>Mycoplasmoidales</taxon>
        <taxon>Metamycoplasmataceae</taxon>
        <taxon>Mycoplasmopsis</taxon>
    </lineage>
</organism>
<proteinExistence type="predicted"/>
<dbReference type="EMBL" id="JZXN01000017">
    <property type="protein sequence ID" value="KKB26745.1"/>
    <property type="molecule type" value="Genomic_DNA"/>
</dbReference>
<evidence type="ECO:0000313" key="2">
    <source>
        <dbReference type="Proteomes" id="UP000033750"/>
    </source>
</evidence>
<dbReference type="OrthoDB" id="395749at2"/>
<dbReference type="RefSeq" id="WP_046097081.1">
    <property type="nucleotide sequence ID" value="NZ_JZXN01000017.1"/>
</dbReference>
<accession>A0A0F5H0T9</accession>
<sequence length="286" mass="35019">MKYEEFENEIKLKLNNKIGPRLLLKIINSPYRYYSLLNPFDFKIKLKQSFLRTQENDYFKYINQLIDLFFAQKGYQQSENLFLVKNDNKEFLEEENNQEEYVKIRFNHSYLSEEEIIFIWQRKRDDLSIKKADELFENCIKQISLLIDKFKDKKIKFYLWFMEDNFVQNKFIFNELCDKKAQLGNNVKFNVFYGSELFKEFADEEFWISMEINQTKFKLNNQNLFNELPNLDTDPETYEFMLTLSNSAWEKLISQEKIYIEIRKQLFDLHNPDSNFFKVLKERKID</sequence>
<gene>
    <name evidence="1" type="ORF">MMELEA_01280</name>
</gene>
<evidence type="ECO:0000313" key="1">
    <source>
        <dbReference type="EMBL" id="KKB26745.1"/>
    </source>
</evidence>
<protein>
    <submittedName>
        <fullName evidence="1">Uncharacterized protein</fullName>
    </submittedName>
</protein>
<name>A0A0F5H0T9_9BACT</name>
<dbReference type="NCBIfam" id="NF045832">
    <property type="entry name" value="restrict_HpyAIV"/>
    <property type="match status" value="1"/>
</dbReference>
<comment type="caution">
    <text evidence="1">The sequence shown here is derived from an EMBL/GenBank/DDBJ whole genome shotgun (WGS) entry which is preliminary data.</text>
</comment>
<dbReference type="STRING" id="29561.MM26B8_04470"/>
<dbReference type="AlphaFoldDB" id="A0A0F5H0T9"/>
<dbReference type="PATRIC" id="fig|1264554.4.peg.160"/>
<reference evidence="1 2" key="1">
    <citation type="submission" date="2015-03" db="EMBL/GenBank/DDBJ databases">
        <title>Genome sequence of Mycoplasma meleagridis strain ATCC 25294.</title>
        <authorList>
            <person name="Yacoub E."/>
            <person name="Blanchard A."/>
            <person name="Sirand-Pugnet P."/>
            <person name="Mardassi B.B.A."/>
        </authorList>
    </citation>
    <scope>NUCLEOTIDE SEQUENCE [LARGE SCALE GENOMIC DNA]</scope>
    <source>
        <strain evidence="1 2">ATCC 25294</strain>
    </source>
</reference>
<keyword evidence="2" id="KW-1185">Reference proteome</keyword>